<organism evidence="1 2">
    <name type="scientific">Corchorus capsularis</name>
    <name type="common">Jute</name>
    <dbReference type="NCBI Taxonomy" id="210143"/>
    <lineage>
        <taxon>Eukaryota</taxon>
        <taxon>Viridiplantae</taxon>
        <taxon>Streptophyta</taxon>
        <taxon>Embryophyta</taxon>
        <taxon>Tracheophyta</taxon>
        <taxon>Spermatophyta</taxon>
        <taxon>Magnoliopsida</taxon>
        <taxon>eudicotyledons</taxon>
        <taxon>Gunneridae</taxon>
        <taxon>Pentapetalae</taxon>
        <taxon>rosids</taxon>
        <taxon>malvids</taxon>
        <taxon>Malvales</taxon>
        <taxon>Malvaceae</taxon>
        <taxon>Grewioideae</taxon>
        <taxon>Apeibeae</taxon>
        <taxon>Corchorus</taxon>
    </lineage>
</organism>
<name>A0A1R3II26_COCAP</name>
<accession>A0A1R3II26</accession>
<keyword evidence="2" id="KW-1185">Reference proteome</keyword>
<dbReference type="EMBL" id="AWWV01010040">
    <property type="protein sequence ID" value="OMO82224.1"/>
    <property type="molecule type" value="Genomic_DNA"/>
</dbReference>
<protein>
    <submittedName>
        <fullName evidence="1">Uncharacterized protein</fullName>
    </submittedName>
</protein>
<dbReference type="Proteomes" id="UP000188268">
    <property type="component" value="Unassembled WGS sequence"/>
</dbReference>
<reference evidence="1 2" key="1">
    <citation type="submission" date="2013-09" db="EMBL/GenBank/DDBJ databases">
        <title>Corchorus capsularis genome sequencing.</title>
        <authorList>
            <person name="Alam M."/>
            <person name="Haque M.S."/>
            <person name="Islam M.S."/>
            <person name="Emdad E.M."/>
            <person name="Islam M.M."/>
            <person name="Ahmed B."/>
            <person name="Halim A."/>
            <person name="Hossen Q.M.M."/>
            <person name="Hossain M.Z."/>
            <person name="Ahmed R."/>
            <person name="Khan M.M."/>
            <person name="Islam R."/>
            <person name="Rashid M.M."/>
            <person name="Khan S.A."/>
            <person name="Rahman M.S."/>
            <person name="Alam M."/>
        </authorList>
    </citation>
    <scope>NUCLEOTIDE SEQUENCE [LARGE SCALE GENOMIC DNA]</scope>
    <source>
        <strain evidence="2">cv. CVL-1</strain>
        <tissue evidence="1">Whole seedling</tissue>
    </source>
</reference>
<proteinExistence type="predicted"/>
<sequence>MASRLSAHPIMPSHFSRVTSCPSLA</sequence>
<dbReference type="Gramene" id="OMO82224">
    <property type="protein sequence ID" value="OMO82224"/>
    <property type="gene ID" value="CCACVL1_12031"/>
</dbReference>
<evidence type="ECO:0000313" key="1">
    <source>
        <dbReference type="EMBL" id="OMO82224.1"/>
    </source>
</evidence>
<comment type="caution">
    <text evidence="1">The sequence shown here is derived from an EMBL/GenBank/DDBJ whole genome shotgun (WGS) entry which is preliminary data.</text>
</comment>
<dbReference type="AlphaFoldDB" id="A0A1R3II26"/>
<gene>
    <name evidence="1" type="ORF">CCACVL1_12031</name>
</gene>
<evidence type="ECO:0000313" key="2">
    <source>
        <dbReference type="Proteomes" id="UP000188268"/>
    </source>
</evidence>